<evidence type="ECO:0000313" key="11">
    <source>
        <dbReference type="Proteomes" id="UP000182444"/>
    </source>
</evidence>
<dbReference type="AlphaFoldDB" id="A0A1H6PY13"/>
<dbReference type="KEGG" id="yli:2912198"/>
<evidence type="ECO:0000256" key="4">
    <source>
        <dbReference type="ARBA" id="ARBA00022792"/>
    </source>
</evidence>
<dbReference type="VEuPathDB" id="FungiDB:YALI1_E05403g"/>
<organism evidence="9 11">
    <name type="scientific">Yarrowia lipolytica</name>
    <name type="common">Candida lipolytica</name>
    <dbReference type="NCBI Taxonomy" id="4952"/>
    <lineage>
        <taxon>Eukaryota</taxon>
        <taxon>Fungi</taxon>
        <taxon>Dikarya</taxon>
        <taxon>Ascomycota</taxon>
        <taxon>Saccharomycotina</taxon>
        <taxon>Dipodascomycetes</taxon>
        <taxon>Dipodascales</taxon>
        <taxon>Dipodascales incertae sedis</taxon>
        <taxon>Yarrowia</taxon>
    </lineage>
</organism>
<dbReference type="RefSeq" id="XP_503542.1">
    <property type="nucleotide sequence ID" value="XM_503542.1"/>
</dbReference>
<comment type="similarity">
    <text evidence="2">Belongs to the MGR1 family.</text>
</comment>
<dbReference type="OrthoDB" id="4087899at2759"/>
<evidence type="ECO:0000256" key="6">
    <source>
        <dbReference type="ARBA" id="ARBA00023128"/>
    </source>
</evidence>
<keyword evidence="5 8" id="KW-1133">Transmembrane helix</keyword>
<feature type="transmembrane region" description="Helical" evidence="8">
    <location>
        <begin position="35"/>
        <end position="54"/>
    </location>
</feature>
<dbReference type="eggNOG" id="ENOG502SGFK">
    <property type="taxonomic scope" value="Eukaryota"/>
</dbReference>
<protein>
    <submittedName>
        <fullName evidence="9">Uncharacterized protein</fullName>
    </submittedName>
</protein>
<evidence type="ECO:0000313" key="9">
    <source>
        <dbReference type="EMBL" id="AOW04945.1"/>
    </source>
</evidence>
<evidence type="ECO:0000256" key="5">
    <source>
        <dbReference type="ARBA" id="ARBA00022989"/>
    </source>
</evidence>
<evidence type="ECO:0000256" key="7">
    <source>
        <dbReference type="ARBA" id="ARBA00023136"/>
    </source>
</evidence>
<dbReference type="EMBL" id="CP017557">
    <property type="protein sequence ID" value="AOW04945.1"/>
    <property type="molecule type" value="Genomic_DNA"/>
</dbReference>
<evidence type="ECO:0000313" key="10">
    <source>
        <dbReference type="EMBL" id="RDW26565.1"/>
    </source>
</evidence>
<dbReference type="GO" id="GO:0005743">
    <property type="term" value="C:mitochondrial inner membrane"/>
    <property type="evidence" value="ECO:0007669"/>
    <property type="project" value="UniProtKB-SubCell"/>
</dbReference>
<evidence type="ECO:0000256" key="3">
    <source>
        <dbReference type="ARBA" id="ARBA00022692"/>
    </source>
</evidence>
<reference evidence="10 12" key="2">
    <citation type="submission" date="2018-07" db="EMBL/GenBank/DDBJ databases">
        <title>Draft Genome Assemblies for Five Robust Yarrowia lipolytica Strains Exhibiting High Lipid Production and Pentose Sugar Utilization and Sugar Alcohol Secretion from Undetoxified Lignocellulosic Biomass Hydrolysates.</title>
        <authorList>
            <consortium name="DOE Joint Genome Institute"/>
            <person name="Walker C."/>
            <person name="Ryu S."/>
            <person name="Na H."/>
            <person name="Zane M."/>
            <person name="LaButti K."/>
            <person name="Lipzen A."/>
            <person name="Haridas S."/>
            <person name="Barry K."/>
            <person name="Grigoriev I.V."/>
            <person name="Quarterman J."/>
            <person name="Slininger P."/>
            <person name="Dien B."/>
            <person name="Trinh C.T."/>
        </authorList>
    </citation>
    <scope>NUCLEOTIDE SEQUENCE [LARGE SCALE GENOMIC DNA]</scope>
    <source>
        <strain evidence="10 12">YB392</strain>
    </source>
</reference>
<keyword evidence="7 8" id="KW-0472">Membrane</keyword>
<dbReference type="Pfam" id="PF08602">
    <property type="entry name" value="Mgr1"/>
    <property type="match status" value="1"/>
</dbReference>
<gene>
    <name evidence="10" type="ORF">B0I71DRAFT_130734</name>
    <name evidence="9" type="ORF">YALI1_E05403g</name>
</gene>
<accession>A0A1H6PY13</accession>
<evidence type="ECO:0000313" key="12">
    <source>
        <dbReference type="Proteomes" id="UP000256601"/>
    </source>
</evidence>
<evidence type="ECO:0000256" key="1">
    <source>
        <dbReference type="ARBA" id="ARBA00004448"/>
    </source>
</evidence>
<keyword evidence="6" id="KW-0496">Mitochondrion</keyword>
<dbReference type="EMBL" id="KZ858978">
    <property type="protein sequence ID" value="RDW26565.1"/>
    <property type="molecule type" value="Genomic_DNA"/>
</dbReference>
<evidence type="ECO:0000256" key="2">
    <source>
        <dbReference type="ARBA" id="ARBA00009782"/>
    </source>
</evidence>
<feature type="transmembrane region" description="Helical" evidence="8">
    <location>
        <begin position="74"/>
        <end position="93"/>
    </location>
</feature>
<keyword evidence="4" id="KW-0999">Mitochondrion inner membrane</keyword>
<name>A0A1H6PY13_YARLL</name>
<reference evidence="9 11" key="1">
    <citation type="journal article" date="2016" name="PLoS ONE">
        <title>Sequence Assembly of Yarrowia lipolytica Strain W29/CLIB89 Shows Transposable Element Diversity.</title>
        <authorList>
            <person name="Magnan C."/>
            <person name="Yu J."/>
            <person name="Chang I."/>
            <person name="Jahn E."/>
            <person name="Kanomata Y."/>
            <person name="Wu J."/>
            <person name="Zeller M."/>
            <person name="Oakes M."/>
            <person name="Baldi P."/>
            <person name="Sandmeyer S."/>
        </authorList>
    </citation>
    <scope>NUCLEOTIDE SEQUENCE [LARGE SCALE GENOMIC DNA]</scope>
    <source>
        <strain evidence="9">CLIB89</strain>
        <strain evidence="11">CLIB89(W29)</strain>
    </source>
</reference>
<dbReference type="GeneID" id="2912198"/>
<evidence type="ECO:0000256" key="8">
    <source>
        <dbReference type="SAM" id="Phobius"/>
    </source>
</evidence>
<proteinExistence type="inferred from homology"/>
<dbReference type="InterPro" id="IPR013911">
    <property type="entry name" value="i-AAA_Mgr1"/>
</dbReference>
<comment type="subcellular location">
    <subcellularLocation>
        <location evidence="1">Mitochondrion inner membrane</location>
        <topology evidence="1">Multi-pass membrane protein</topology>
    </subcellularLocation>
</comment>
<sequence>MANDKDQDGFFPKYQQPSFVLRMWGKLVPAADNKYALTIVCAAQMGVGVLLLAYPRRSTFRAKYGKWPYRAVKATGILTGSALIGCTAIFDLARTRNLTYDPWAQRARADRVKALKEGKKVTWWWGAHDHKPVGMNEYMSELRVLLEIKKMQYNKKKLADVAESGFKPTEPLLSSDLYMDDILWKYVLPRVFPDEVPISPISRKLTEAMFQSLGLTYEELVAANRKFREGVLEQVENPLFLAHRPWLFGSSSSMDAAIKEVLGEGSNDPDILEGLYNDIAEQWDGSIMWGIIAGETDVTIRLIPGTDIVELVEEAEDEE</sequence>
<dbReference type="Proteomes" id="UP000182444">
    <property type="component" value="Chromosome 1E"/>
</dbReference>
<dbReference type="VEuPathDB" id="FungiDB:YALI0_E04466g"/>
<keyword evidence="3 8" id="KW-0812">Transmembrane</keyword>
<dbReference type="Proteomes" id="UP000256601">
    <property type="component" value="Unassembled WGS sequence"/>
</dbReference>